<dbReference type="GO" id="GO:0016616">
    <property type="term" value="F:oxidoreductase activity, acting on the CH-OH group of donors, NAD or NADP as acceptor"/>
    <property type="evidence" value="ECO:0007669"/>
    <property type="project" value="TreeGrafter"/>
</dbReference>
<name>A0A9P5NF32_GYMJU</name>
<dbReference type="EMBL" id="JADNYJ010000094">
    <property type="protein sequence ID" value="KAF8886694.1"/>
    <property type="molecule type" value="Genomic_DNA"/>
</dbReference>
<accession>A0A9P5NF32</accession>
<reference evidence="3" key="1">
    <citation type="submission" date="2020-11" db="EMBL/GenBank/DDBJ databases">
        <authorList>
            <consortium name="DOE Joint Genome Institute"/>
            <person name="Ahrendt S."/>
            <person name="Riley R."/>
            <person name="Andreopoulos W."/>
            <person name="LaButti K."/>
            <person name="Pangilinan J."/>
            <person name="Ruiz-duenas F.J."/>
            <person name="Barrasa J.M."/>
            <person name="Sanchez-Garcia M."/>
            <person name="Camarero S."/>
            <person name="Miyauchi S."/>
            <person name="Serrano A."/>
            <person name="Linde D."/>
            <person name="Babiker R."/>
            <person name="Drula E."/>
            <person name="Ayuso-Fernandez I."/>
            <person name="Pacheco R."/>
            <person name="Padilla G."/>
            <person name="Ferreira P."/>
            <person name="Barriuso J."/>
            <person name="Kellner H."/>
            <person name="Castanera R."/>
            <person name="Alfaro M."/>
            <person name="Ramirez L."/>
            <person name="Pisabarro A.G."/>
            <person name="Kuo A."/>
            <person name="Tritt A."/>
            <person name="Lipzen A."/>
            <person name="He G."/>
            <person name="Yan M."/>
            <person name="Ng V."/>
            <person name="Cullen D."/>
            <person name="Martin F."/>
            <person name="Rosso M.-N."/>
            <person name="Henrissat B."/>
            <person name="Hibbett D."/>
            <person name="Martinez A.T."/>
            <person name="Grigoriev I.V."/>
        </authorList>
    </citation>
    <scope>NUCLEOTIDE SEQUENCE</scope>
    <source>
        <strain evidence="3">AH 44721</strain>
    </source>
</reference>
<dbReference type="PROSITE" id="PS00061">
    <property type="entry name" value="ADH_SHORT"/>
    <property type="match status" value="1"/>
</dbReference>
<organism evidence="3 4">
    <name type="scientific">Gymnopilus junonius</name>
    <name type="common">Spectacular rustgill mushroom</name>
    <name type="synonym">Gymnopilus spectabilis subsp. junonius</name>
    <dbReference type="NCBI Taxonomy" id="109634"/>
    <lineage>
        <taxon>Eukaryota</taxon>
        <taxon>Fungi</taxon>
        <taxon>Dikarya</taxon>
        <taxon>Basidiomycota</taxon>
        <taxon>Agaricomycotina</taxon>
        <taxon>Agaricomycetes</taxon>
        <taxon>Agaricomycetidae</taxon>
        <taxon>Agaricales</taxon>
        <taxon>Agaricineae</taxon>
        <taxon>Hymenogastraceae</taxon>
        <taxon>Gymnopilus</taxon>
    </lineage>
</organism>
<evidence type="ECO:0000313" key="4">
    <source>
        <dbReference type="Proteomes" id="UP000724874"/>
    </source>
</evidence>
<dbReference type="Gene3D" id="3.40.50.720">
    <property type="entry name" value="NAD(P)-binding Rossmann-like Domain"/>
    <property type="match status" value="1"/>
</dbReference>
<dbReference type="Pfam" id="PF13561">
    <property type="entry name" value="adh_short_C2"/>
    <property type="match status" value="1"/>
</dbReference>
<dbReference type="InterPro" id="IPR036291">
    <property type="entry name" value="NAD(P)-bd_dom_sf"/>
</dbReference>
<dbReference type="PANTHER" id="PTHR42760">
    <property type="entry name" value="SHORT-CHAIN DEHYDROGENASES/REDUCTASES FAMILY MEMBER"/>
    <property type="match status" value="1"/>
</dbReference>
<proteinExistence type="inferred from homology"/>
<dbReference type="InterPro" id="IPR002347">
    <property type="entry name" value="SDR_fam"/>
</dbReference>
<keyword evidence="4" id="KW-1185">Reference proteome</keyword>
<dbReference type="SUPFAM" id="SSF51735">
    <property type="entry name" value="NAD(P)-binding Rossmann-fold domains"/>
    <property type="match status" value="1"/>
</dbReference>
<evidence type="ECO:0000256" key="2">
    <source>
        <dbReference type="ARBA" id="ARBA00022857"/>
    </source>
</evidence>
<dbReference type="OrthoDB" id="498125at2759"/>
<evidence type="ECO:0000256" key="1">
    <source>
        <dbReference type="ARBA" id="ARBA00006484"/>
    </source>
</evidence>
<protein>
    <submittedName>
        <fullName evidence="3">NAD-binding protein</fullName>
    </submittedName>
</protein>
<dbReference type="InterPro" id="IPR020904">
    <property type="entry name" value="Sc_DH/Rdtase_CS"/>
</dbReference>
<dbReference type="AlphaFoldDB" id="A0A9P5NF32"/>
<gene>
    <name evidence="3" type="ORF">CPB84DRAFT_1816699</name>
</gene>
<evidence type="ECO:0000313" key="3">
    <source>
        <dbReference type="EMBL" id="KAF8886694.1"/>
    </source>
</evidence>
<dbReference type="Proteomes" id="UP000724874">
    <property type="component" value="Unassembled WGS sequence"/>
</dbReference>
<comment type="similarity">
    <text evidence="1">Belongs to the short-chain dehydrogenases/reductases (SDR) family.</text>
</comment>
<dbReference type="GO" id="GO:0048038">
    <property type="term" value="F:quinone binding"/>
    <property type="evidence" value="ECO:0007669"/>
    <property type="project" value="TreeGrafter"/>
</dbReference>
<sequence>MYKIPTNSKGASRGIGRAIALRLANDGFDVAINDLASQKNELEELCAEIVKVGKVSSIFIANVSVEKEVESMISAVVDQMGALDVMVANAGICFTKPFLETTAEDFRKTFAVNVDGVFFCYKYAGLQMIRQGKGGRIVGASSLAGKQATRFLSAYSSSKFAVRGLTQAAAIELAKYQITVNAYAPGAVDTTMLEDLRQKAMKINGQTKLTESQSTIPLGRDITADEIASLVSYLVSKDAAMITGMKRSSYTSAN</sequence>
<keyword evidence="2" id="KW-0521">NADP</keyword>
<dbReference type="GO" id="GO:0006633">
    <property type="term" value="P:fatty acid biosynthetic process"/>
    <property type="evidence" value="ECO:0007669"/>
    <property type="project" value="TreeGrafter"/>
</dbReference>
<comment type="caution">
    <text evidence="3">The sequence shown here is derived from an EMBL/GenBank/DDBJ whole genome shotgun (WGS) entry which is preliminary data.</text>
</comment>
<dbReference type="PRINTS" id="PR00080">
    <property type="entry name" value="SDRFAMILY"/>
</dbReference>
<dbReference type="PRINTS" id="PR00081">
    <property type="entry name" value="GDHRDH"/>
</dbReference>
<dbReference type="PANTHER" id="PTHR42760:SF121">
    <property type="entry name" value="3-OXOACYL-(ACYL-CARRIER-PROTEIN) REDUCTASE"/>
    <property type="match status" value="1"/>
</dbReference>
<dbReference type="FunFam" id="3.40.50.720:FF:000084">
    <property type="entry name" value="Short-chain dehydrogenase reductase"/>
    <property type="match status" value="1"/>
</dbReference>